<dbReference type="InterPro" id="IPR002941">
    <property type="entry name" value="DNA_methylase_N4/N6"/>
</dbReference>
<dbReference type="PRINTS" id="PR00508">
    <property type="entry name" value="S21N4MTFRASE"/>
</dbReference>
<evidence type="ECO:0000313" key="6">
    <source>
        <dbReference type="EMBL" id="QSR28770.1"/>
    </source>
</evidence>
<reference evidence="6 7" key="1">
    <citation type="submission" date="2017-06" db="EMBL/GenBank/DDBJ databases">
        <title>Complete Genome Sequence of the Soil Carbazole-Degrading Bacterium Nocardioides aromaticivorans IC177.</title>
        <authorList>
            <person name="Vejarano F."/>
            <person name="Suzuki-Minakuchi C."/>
            <person name="Ohtsubo Y."/>
            <person name="Tsuda M."/>
            <person name="Okada K."/>
            <person name="Nojiri H."/>
        </authorList>
    </citation>
    <scope>NUCLEOTIDE SEQUENCE [LARGE SCALE GENOMIC DNA]</scope>
    <source>
        <strain evidence="6 7">IC177</strain>
    </source>
</reference>
<dbReference type="PANTHER" id="PTHR13370:SF3">
    <property type="entry name" value="TRNA (GUANINE(10)-N2)-METHYLTRANSFERASE HOMOLOG"/>
    <property type="match status" value="1"/>
</dbReference>
<dbReference type="EMBL" id="CP022295">
    <property type="protein sequence ID" value="QSR28770.1"/>
    <property type="molecule type" value="Genomic_DNA"/>
</dbReference>
<proteinExistence type="inferred from homology"/>
<dbReference type="PROSITE" id="PS00092">
    <property type="entry name" value="N6_MTASE"/>
    <property type="match status" value="1"/>
</dbReference>
<keyword evidence="3" id="KW-0808">Transferase</keyword>
<evidence type="ECO:0000313" key="7">
    <source>
        <dbReference type="Proteomes" id="UP000662818"/>
    </source>
</evidence>
<protein>
    <recommendedName>
        <fullName evidence="4">Methyltransferase</fullName>
        <ecNumber evidence="4">2.1.1.-</ecNumber>
    </recommendedName>
</protein>
<evidence type="ECO:0000259" key="5">
    <source>
        <dbReference type="Pfam" id="PF01555"/>
    </source>
</evidence>
<gene>
    <name evidence="6" type="ORF">CFH99_24415</name>
</gene>
<keyword evidence="2" id="KW-0489">Methyltransferase</keyword>
<comment type="similarity">
    <text evidence="1 4">Belongs to the N(4)/N(6)-methyltransferase family.</text>
</comment>
<dbReference type="PANTHER" id="PTHR13370">
    <property type="entry name" value="RNA METHYLASE-RELATED"/>
    <property type="match status" value="1"/>
</dbReference>
<accession>A0ABX7PSU8</accession>
<evidence type="ECO:0000256" key="2">
    <source>
        <dbReference type="ARBA" id="ARBA00022603"/>
    </source>
</evidence>
<dbReference type="Pfam" id="PF01555">
    <property type="entry name" value="N6_N4_Mtase"/>
    <property type="match status" value="1"/>
</dbReference>
<dbReference type="EC" id="2.1.1.-" evidence="4"/>
<dbReference type="InterPro" id="IPR001091">
    <property type="entry name" value="RM_Methyltransferase"/>
</dbReference>
<dbReference type="SUPFAM" id="SSF53335">
    <property type="entry name" value="S-adenosyl-L-methionine-dependent methyltransferases"/>
    <property type="match status" value="1"/>
</dbReference>
<dbReference type="InterPro" id="IPR029063">
    <property type="entry name" value="SAM-dependent_MTases_sf"/>
</dbReference>
<evidence type="ECO:0000256" key="4">
    <source>
        <dbReference type="RuleBase" id="RU362026"/>
    </source>
</evidence>
<dbReference type="InterPro" id="IPR002052">
    <property type="entry name" value="DNA_methylase_N6_adenine_CS"/>
</dbReference>
<keyword evidence="7" id="KW-1185">Reference proteome</keyword>
<organism evidence="6 7">
    <name type="scientific">Nocardioides aromaticivorans</name>
    <dbReference type="NCBI Taxonomy" id="200618"/>
    <lineage>
        <taxon>Bacteria</taxon>
        <taxon>Bacillati</taxon>
        <taxon>Actinomycetota</taxon>
        <taxon>Actinomycetes</taxon>
        <taxon>Propionibacteriales</taxon>
        <taxon>Nocardioidaceae</taxon>
        <taxon>Nocardioides</taxon>
    </lineage>
</organism>
<evidence type="ECO:0000256" key="3">
    <source>
        <dbReference type="ARBA" id="ARBA00022679"/>
    </source>
</evidence>
<dbReference type="Gene3D" id="3.40.50.150">
    <property type="entry name" value="Vaccinia Virus protein VP39"/>
    <property type="match status" value="1"/>
</dbReference>
<dbReference type="Proteomes" id="UP000662818">
    <property type="component" value="Chromosome"/>
</dbReference>
<name>A0ABX7PSU8_9ACTN</name>
<evidence type="ECO:0000256" key="1">
    <source>
        <dbReference type="ARBA" id="ARBA00006594"/>
    </source>
</evidence>
<feature type="domain" description="DNA methylase N-4/N-6" evidence="5">
    <location>
        <begin position="25"/>
        <end position="342"/>
    </location>
</feature>
<sequence>MRNQRVDARVSDAHAALLAVRSGTVDAIVTDPPYAIRRPTAASRISATPVSDLSTDQRASEWLTYAAAEMLGQQSANWRAKATHSRGYADNDPAHFQRWCELWLSECLRVLKPGGHLIAFGGTRTWHRLATAAEVVGFEVRDSLAWMYGTGYPKSLDVGSAVERLLASSTRPWDVSEPAVDWRGWGTTLKPAFEPVVLARAPLDGTVANTVLGHRTGALNIDRIRLEGGRWPTNVFLDEDQARVLDASDDGTVGAEDSRPSRFFWHAKPGRLERERVTINGITHPTVKPVALMRELIRMVTPPDGTVLDPFAGSGTTVEAAIIEGMRCVAFEREASYMPLIQARINYATRAAAPPVDQTQAEGQAETQYALF</sequence>